<dbReference type="Gene3D" id="3.40.50.180">
    <property type="entry name" value="Methylesterase CheB, C-terminal domain"/>
    <property type="match status" value="1"/>
</dbReference>
<dbReference type="GO" id="GO:0050568">
    <property type="term" value="F:protein-glutamine glutaminase activity"/>
    <property type="evidence" value="ECO:0007669"/>
    <property type="project" value="UniProtKB-UniRule"/>
</dbReference>
<dbReference type="Proteomes" id="UP000306585">
    <property type="component" value="Unassembled WGS sequence"/>
</dbReference>
<dbReference type="SMART" id="SM00448">
    <property type="entry name" value="REC"/>
    <property type="match status" value="1"/>
</dbReference>
<dbReference type="PANTHER" id="PTHR42872">
    <property type="entry name" value="PROTEIN-GLUTAMATE METHYLESTERASE/PROTEIN-GLUTAMINE GLUTAMINASE"/>
    <property type="match status" value="1"/>
</dbReference>
<dbReference type="PANTHER" id="PTHR42872:SF6">
    <property type="entry name" value="PROTEIN-GLUTAMATE METHYLESTERASE_PROTEIN-GLUTAMINE GLUTAMINASE"/>
    <property type="match status" value="1"/>
</dbReference>
<dbReference type="InterPro" id="IPR011006">
    <property type="entry name" value="CheY-like_superfamily"/>
</dbReference>
<comment type="catalytic activity">
    <reaction evidence="5">
        <text>L-glutaminyl-[protein] + H2O = L-glutamyl-[protein] + NH4(+)</text>
        <dbReference type="Rhea" id="RHEA:16441"/>
        <dbReference type="Rhea" id="RHEA-COMP:10207"/>
        <dbReference type="Rhea" id="RHEA-COMP:10208"/>
        <dbReference type="ChEBI" id="CHEBI:15377"/>
        <dbReference type="ChEBI" id="CHEBI:28938"/>
        <dbReference type="ChEBI" id="CHEBI:29973"/>
        <dbReference type="ChEBI" id="CHEBI:30011"/>
        <dbReference type="EC" id="3.5.1.44"/>
    </reaction>
</comment>
<dbReference type="EMBL" id="VBRY01000005">
    <property type="protein sequence ID" value="TLS67520.1"/>
    <property type="molecule type" value="Genomic_DNA"/>
</dbReference>
<dbReference type="Gene3D" id="3.40.50.2300">
    <property type="match status" value="1"/>
</dbReference>
<evidence type="ECO:0000256" key="6">
    <source>
        <dbReference type="PROSITE-ProRule" id="PRU00050"/>
    </source>
</evidence>
<evidence type="ECO:0000256" key="1">
    <source>
        <dbReference type="ARBA" id="ARBA00022490"/>
    </source>
</evidence>
<keyword evidence="10" id="KW-0489">Methyltransferase</keyword>
<dbReference type="GO" id="GO:0000156">
    <property type="term" value="F:phosphorelay response regulator activity"/>
    <property type="evidence" value="ECO:0007669"/>
    <property type="project" value="InterPro"/>
</dbReference>
<dbReference type="RefSeq" id="WP_138238956.1">
    <property type="nucleotide sequence ID" value="NZ_VBRY01000005.1"/>
</dbReference>
<organism evidence="10 11">
    <name type="scientific">Mariprofundus erugo</name>
    <dbReference type="NCBI Taxonomy" id="2528639"/>
    <lineage>
        <taxon>Bacteria</taxon>
        <taxon>Pseudomonadati</taxon>
        <taxon>Pseudomonadota</taxon>
        <taxon>Candidatius Mariprofundia</taxon>
        <taxon>Mariprofundales</taxon>
        <taxon>Mariprofundaceae</taxon>
        <taxon>Mariprofundus</taxon>
    </lineage>
</organism>
<evidence type="ECO:0000256" key="3">
    <source>
        <dbReference type="ARBA" id="ARBA00022801"/>
    </source>
</evidence>
<gene>
    <name evidence="5 10" type="primary">cheB</name>
    <name evidence="10" type="ORF">FEF65_06265</name>
</gene>
<keyword evidence="3 5" id="KW-0378">Hydrolase</keyword>
<dbReference type="GO" id="GO:0032259">
    <property type="term" value="P:methylation"/>
    <property type="evidence" value="ECO:0007669"/>
    <property type="project" value="UniProtKB-KW"/>
</dbReference>
<dbReference type="CDD" id="cd16432">
    <property type="entry name" value="CheB_Rec"/>
    <property type="match status" value="1"/>
</dbReference>
<keyword evidence="10" id="KW-0808">Transferase</keyword>
<dbReference type="GO" id="GO:0008984">
    <property type="term" value="F:protein-glutamate methylesterase activity"/>
    <property type="evidence" value="ECO:0007669"/>
    <property type="project" value="UniProtKB-UniRule"/>
</dbReference>
<feature type="active site" evidence="5 6">
    <location>
        <position position="172"/>
    </location>
</feature>
<dbReference type="Pfam" id="PF00072">
    <property type="entry name" value="Response_reg"/>
    <property type="match status" value="1"/>
</dbReference>
<evidence type="ECO:0000256" key="4">
    <source>
        <dbReference type="ARBA" id="ARBA00048267"/>
    </source>
</evidence>
<dbReference type="InterPro" id="IPR001789">
    <property type="entry name" value="Sig_transdc_resp-reg_receiver"/>
</dbReference>
<dbReference type="Pfam" id="PF01339">
    <property type="entry name" value="CheB_methylest"/>
    <property type="match status" value="1"/>
</dbReference>
<dbReference type="InterPro" id="IPR008248">
    <property type="entry name" value="CheB-like"/>
</dbReference>
<dbReference type="NCBIfam" id="NF009206">
    <property type="entry name" value="PRK12555.1"/>
    <property type="match status" value="1"/>
</dbReference>
<feature type="modified residue" description="4-aspartylphosphate" evidence="5 7">
    <location>
        <position position="54"/>
    </location>
</feature>
<comment type="catalytic activity">
    <reaction evidence="4 5">
        <text>[protein]-L-glutamate 5-O-methyl ester + H2O = L-glutamyl-[protein] + methanol + H(+)</text>
        <dbReference type="Rhea" id="RHEA:23236"/>
        <dbReference type="Rhea" id="RHEA-COMP:10208"/>
        <dbReference type="Rhea" id="RHEA-COMP:10311"/>
        <dbReference type="ChEBI" id="CHEBI:15377"/>
        <dbReference type="ChEBI" id="CHEBI:15378"/>
        <dbReference type="ChEBI" id="CHEBI:17790"/>
        <dbReference type="ChEBI" id="CHEBI:29973"/>
        <dbReference type="ChEBI" id="CHEBI:82795"/>
        <dbReference type="EC" id="3.1.1.61"/>
    </reaction>
</comment>
<proteinExistence type="inferred from homology"/>
<evidence type="ECO:0000256" key="7">
    <source>
        <dbReference type="PROSITE-ProRule" id="PRU00169"/>
    </source>
</evidence>
<dbReference type="HAMAP" id="MF_00099">
    <property type="entry name" value="CheB_chemtxs"/>
    <property type="match status" value="1"/>
</dbReference>
<evidence type="ECO:0000256" key="5">
    <source>
        <dbReference type="HAMAP-Rule" id="MF_00099"/>
    </source>
</evidence>
<dbReference type="PROSITE" id="PS50110">
    <property type="entry name" value="RESPONSE_REGULATORY"/>
    <property type="match status" value="1"/>
</dbReference>
<evidence type="ECO:0000256" key="2">
    <source>
        <dbReference type="ARBA" id="ARBA00022500"/>
    </source>
</evidence>
<keyword evidence="1 5" id="KW-0963">Cytoplasm</keyword>
<dbReference type="PROSITE" id="PS50122">
    <property type="entry name" value="CHEB"/>
    <property type="match status" value="1"/>
</dbReference>
<evidence type="ECO:0000313" key="11">
    <source>
        <dbReference type="Proteomes" id="UP000306585"/>
    </source>
</evidence>
<comment type="function">
    <text evidence="5">Involved in chemotaxis. Part of a chemotaxis signal transduction system that modulates chemotaxis in response to various stimuli. Catalyzes the demethylation of specific methylglutamate residues introduced into the chemoreceptors (methyl-accepting chemotaxis proteins or MCP) by CheR. Also mediates the irreversible deamidation of specific glutamine residues to glutamic acid.</text>
</comment>
<keyword evidence="11" id="KW-1185">Reference proteome</keyword>
<reference evidence="10 11" key="1">
    <citation type="journal article" date="2019" name="Appl. Environ. Microbiol.">
        <title>Environmental Evidence and Genomic Insight of Iron-oxidizing Bacteria Preference Towards More Corrosion Resistant Stainless Steel at Higher Salinities.</title>
        <authorList>
            <person name="Garrison C.E."/>
            <person name="Price K.A."/>
            <person name="Field E.K."/>
        </authorList>
    </citation>
    <scope>NUCLEOTIDE SEQUENCE [LARGE SCALE GENOMIC DNA]</scope>
    <source>
        <strain evidence="10 11">P3</strain>
    </source>
</reference>
<protein>
    <recommendedName>
        <fullName evidence="5">Protein-glutamate methylesterase/protein-glutamine glutaminase</fullName>
        <ecNumber evidence="5">3.1.1.61</ecNumber>
        <ecNumber evidence="5">3.5.1.44</ecNumber>
    </recommendedName>
</protein>
<dbReference type="SUPFAM" id="SSF52738">
    <property type="entry name" value="Methylesterase CheB, C-terminal domain"/>
    <property type="match status" value="1"/>
</dbReference>
<comment type="similarity">
    <text evidence="5">Belongs to the CheB family.</text>
</comment>
<feature type="domain" description="Response regulatory" evidence="8">
    <location>
        <begin position="3"/>
        <end position="121"/>
    </location>
</feature>
<sequence length="353" mass="37664">MIRVLLVDDSPIALLTISRILETAPDITVVGRAANGQEALDLIPALQPDVICTDLHMPVMDGLRFTEAVMQRFPRPILVISISVFDSKSDNVFNLLQAGAVDVFAKPRSGLRTADEPVARALIQKIRAISGVVAFTRRSHGAARVSPPPPRPATVELPPVAGSFDVLVIGASTGGPLAYEAILSALPASFPLPVICVQHISEGFLPGMVSWLDSCSKLKVKQASHLESLKAGFVYFAPEGKHLTVNANRLLQFSPHSEGDLYCPAVDVLFHSVANHFGAKAIALLLTGMGDDGARGLKRIREENGMTIAQDESSCVVYGMPHKAVEMNAARMVLPLALMADKVVTLVTGAGRK</sequence>
<name>A0A5R9GNC7_9PROT</name>
<evidence type="ECO:0000259" key="9">
    <source>
        <dbReference type="PROSITE" id="PS50122"/>
    </source>
</evidence>
<dbReference type="SUPFAM" id="SSF52172">
    <property type="entry name" value="CheY-like"/>
    <property type="match status" value="1"/>
</dbReference>
<comment type="caution">
    <text evidence="10">The sequence shown here is derived from an EMBL/GenBank/DDBJ whole genome shotgun (WGS) entry which is preliminary data.</text>
</comment>
<comment type="PTM">
    <text evidence="5">Phosphorylated by CheA. Phosphorylation of the N-terminal regulatory domain activates the methylesterase activity.</text>
</comment>
<dbReference type="NCBIfam" id="NF001965">
    <property type="entry name" value="PRK00742.1"/>
    <property type="match status" value="1"/>
</dbReference>
<comment type="subcellular location">
    <subcellularLocation>
        <location evidence="5">Cytoplasm</location>
    </subcellularLocation>
</comment>
<dbReference type="CDD" id="cd17541">
    <property type="entry name" value="REC_CheB-like"/>
    <property type="match status" value="1"/>
</dbReference>
<accession>A0A5R9GNC7</accession>
<dbReference type="AlphaFoldDB" id="A0A5R9GNC7"/>
<dbReference type="PIRSF" id="PIRSF000876">
    <property type="entry name" value="RR_chemtxs_CheB"/>
    <property type="match status" value="1"/>
</dbReference>
<dbReference type="GO" id="GO:0005737">
    <property type="term" value="C:cytoplasm"/>
    <property type="evidence" value="ECO:0007669"/>
    <property type="project" value="UniProtKB-SubCell"/>
</dbReference>
<feature type="active site" evidence="5 6">
    <location>
        <position position="199"/>
    </location>
</feature>
<dbReference type="InterPro" id="IPR035909">
    <property type="entry name" value="CheB_C"/>
</dbReference>
<dbReference type="EC" id="3.1.1.61" evidence="5"/>
<evidence type="ECO:0000313" key="10">
    <source>
        <dbReference type="EMBL" id="TLS67520.1"/>
    </source>
</evidence>
<dbReference type="EC" id="3.5.1.44" evidence="5"/>
<dbReference type="InterPro" id="IPR000673">
    <property type="entry name" value="Sig_transdc_resp-reg_Me-estase"/>
</dbReference>
<evidence type="ECO:0000259" key="8">
    <source>
        <dbReference type="PROSITE" id="PS50110"/>
    </source>
</evidence>
<feature type="domain" description="CheB-type methylesterase" evidence="9">
    <location>
        <begin position="159"/>
        <end position="350"/>
    </location>
</feature>
<dbReference type="GO" id="GO:0006935">
    <property type="term" value="P:chemotaxis"/>
    <property type="evidence" value="ECO:0007669"/>
    <property type="project" value="UniProtKB-UniRule"/>
</dbReference>
<keyword evidence="5 7" id="KW-0597">Phosphoprotein</keyword>
<dbReference type="GO" id="GO:0008168">
    <property type="term" value="F:methyltransferase activity"/>
    <property type="evidence" value="ECO:0007669"/>
    <property type="project" value="UniProtKB-KW"/>
</dbReference>
<comment type="domain">
    <text evidence="5">Contains a C-terminal catalytic domain, and an N-terminal region which modulates catalytic activity.</text>
</comment>
<keyword evidence="2 5" id="KW-0145">Chemotaxis</keyword>
<feature type="active site" evidence="5 6">
    <location>
        <position position="292"/>
    </location>
</feature>